<comment type="caution">
    <text evidence="2">The sequence shown here is derived from an EMBL/GenBank/DDBJ whole genome shotgun (WGS) entry which is preliminary data.</text>
</comment>
<name>A0AAD6KMP1_9ROSI</name>
<dbReference type="EMBL" id="JAPFFJ010000005">
    <property type="protein sequence ID" value="KAJ6426354.1"/>
    <property type="molecule type" value="Genomic_DNA"/>
</dbReference>
<dbReference type="Proteomes" id="UP001162972">
    <property type="component" value="Chromosome 1"/>
</dbReference>
<evidence type="ECO:0000313" key="3">
    <source>
        <dbReference type="Proteomes" id="UP001162972"/>
    </source>
</evidence>
<dbReference type="PANTHER" id="PTHR31374">
    <property type="entry name" value="AUXIN-INDUCED PROTEIN-LIKE-RELATED"/>
    <property type="match status" value="1"/>
</dbReference>
<dbReference type="AlphaFoldDB" id="A0AAD6KMP1"/>
<sequence length="146" mass="16619">MHPSLPLSLPVCPPASYSFHFLPSLLFLMRNISMKKLMRKLSKVTHSTKYSILQPNPPKRGSDIVPAGHFPVYVGVDQDRTERFVVRAELLHHPLFLELLHRSAQEYGYDQTGVLRIPVIVVVFERVLESVKLGESYSCLDELLGH</sequence>
<evidence type="ECO:0008006" key="4">
    <source>
        <dbReference type="Google" id="ProtNLM"/>
    </source>
</evidence>
<comment type="similarity">
    <text evidence="1">Belongs to the ARG7 family.</text>
</comment>
<evidence type="ECO:0000313" key="2">
    <source>
        <dbReference type="EMBL" id="KAJ6426354.1"/>
    </source>
</evidence>
<gene>
    <name evidence="2" type="ORF">OIU84_022044</name>
</gene>
<dbReference type="PANTHER" id="PTHR31374:SF421">
    <property type="entry name" value="AUXIN-RESPONSIVE PROTEIN SAUR71"/>
    <property type="match status" value="1"/>
</dbReference>
<dbReference type="Pfam" id="PF02519">
    <property type="entry name" value="Auxin_inducible"/>
    <property type="match status" value="1"/>
</dbReference>
<organism evidence="2 3">
    <name type="scientific">Salix udensis</name>
    <dbReference type="NCBI Taxonomy" id="889485"/>
    <lineage>
        <taxon>Eukaryota</taxon>
        <taxon>Viridiplantae</taxon>
        <taxon>Streptophyta</taxon>
        <taxon>Embryophyta</taxon>
        <taxon>Tracheophyta</taxon>
        <taxon>Spermatophyta</taxon>
        <taxon>Magnoliopsida</taxon>
        <taxon>eudicotyledons</taxon>
        <taxon>Gunneridae</taxon>
        <taxon>Pentapetalae</taxon>
        <taxon>rosids</taxon>
        <taxon>fabids</taxon>
        <taxon>Malpighiales</taxon>
        <taxon>Salicaceae</taxon>
        <taxon>Saliceae</taxon>
        <taxon>Salix</taxon>
    </lineage>
</organism>
<dbReference type="InterPro" id="IPR003676">
    <property type="entry name" value="SAUR_fam"/>
</dbReference>
<dbReference type="GO" id="GO:0009733">
    <property type="term" value="P:response to auxin"/>
    <property type="evidence" value="ECO:0007669"/>
    <property type="project" value="InterPro"/>
</dbReference>
<protein>
    <recommendedName>
        <fullName evidence="4">Small auxin up regulated protein</fullName>
    </recommendedName>
</protein>
<keyword evidence="3" id="KW-1185">Reference proteome</keyword>
<proteinExistence type="inferred from homology"/>
<reference evidence="2 3" key="1">
    <citation type="journal article" date="2023" name="Int. J. Mol. Sci.">
        <title>De Novo Assembly and Annotation of 11 Diverse Shrub Willow (Salix) Genomes Reveals Novel Gene Organization in Sex-Linked Regions.</title>
        <authorList>
            <person name="Hyden B."/>
            <person name="Feng K."/>
            <person name="Yates T.B."/>
            <person name="Jawdy S."/>
            <person name="Cereghino C."/>
            <person name="Smart L.B."/>
            <person name="Muchero W."/>
        </authorList>
    </citation>
    <scope>NUCLEOTIDE SEQUENCE [LARGE SCALE GENOMIC DNA]</scope>
    <source>
        <tissue evidence="2">Shoot tip</tissue>
    </source>
</reference>
<evidence type="ECO:0000256" key="1">
    <source>
        <dbReference type="ARBA" id="ARBA00006974"/>
    </source>
</evidence>
<accession>A0AAD6KMP1</accession>